<evidence type="ECO:0000259" key="2">
    <source>
        <dbReference type="PROSITE" id="PS51462"/>
    </source>
</evidence>
<dbReference type="Gene3D" id="3.90.79.10">
    <property type="entry name" value="Nucleoside Triphosphate Pyrophosphohydrolase"/>
    <property type="match status" value="1"/>
</dbReference>
<proteinExistence type="predicted"/>
<dbReference type="PROSITE" id="PS51462">
    <property type="entry name" value="NUDIX"/>
    <property type="match status" value="1"/>
</dbReference>
<dbReference type="InterPro" id="IPR020084">
    <property type="entry name" value="NUDIX_hydrolase_CS"/>
</dbReference>
<gene>
    <name evidence="3" type="ORF">MUN87_20100</name>
</gene>
<reference evidence="3 4" key="1">
    <citation type="submission" date="2022-04" db="EMBL/GenBank/DDBJ databases">
        <title>Gracilibacillus sp. isolated from saltern.</title>
        <authorList>
            <person name="Won M."/>
            <person name="Lee C.-M."/>
            <person name="Woen H.-Y."/>
            <person name="Kwon S.-W."/>
        </authorList>
    </citation>
    <scope>NUCLEOTIDE SEQUENCE [LARGE SCALE GENOMIC DNA]</scope>
    <source>
        <strain evidence="3 4">SSPM10-3</strain>
    </source>
</reference>
<dbReference type="PROSITE" id="PS00893">
    <property type="entry name" value="NUDIX_BOX"/>
    <property type="match status" value="1"/>
</dbReference>
<dbReference type="Pfam" id="PF00293">
    <property type="entry name" value="NUDIX"/>
    <property type="match status" value="1"/>
</dbReference>
<keyword evidence="1 3" id="KW-0378">Hydrolase</keyword>
<dbReference type="Proteomes" id="UP000831537">
    <property type="component" value="Chromosome"/>
</dbReference>
<dbReference type="InterPro" id="IPR000086">
    <property type="entry name" value="NUDIX_hydrolase_dom"/>
</dbReference>
<dbReference type="RefSeq" id="WP_244743426.1">
    <property type="nucleotide sequence ID" value="NZ_CP095071.1"/>
</dbReference>
<evidence type="ECO:0000313" key="3">
    <source>
        <dbReference type="EMBL" id="UOQ84923.1"/>
    </source>
</evidence>
<dbReference type="CDD" id="cd04688">
    <property type="entry name" value="NUDIX_Hydrolase"/>
    <property type="match status" value="1"/>
</dbReference>
<dbReference type="InterPro" id="IPR015797">
    <property type="entry name" value="NUDIX_hydrolase-like_dom_sf"/>
</dbReference>
<keyword evidence="4" id="KW-1185">Reference proteome</keyword>
<dbReference type="SUPFAM" id="SSF55811">
    <property type="entry name" value="Nudix"/>
    <property type="match status" value="1"/>
</dbReference>
<accession>A0ABY4GKN7</accession>
<sequence length="147" mass="16814">MQKRIIRPIVICIFSNQDSILVAEGFDSMKGDYFYRPIGGGIEFGESSTDALIREITEEINQEIKNLSYLGAVENIFTFNGDNGHEIVMVYDAAFIDQSLYHIESFEGIEDGGEKIKLFWKPLNDFTERRLRLVPEGLITLIQNKMI</sequence>
<name>A0ABY4GKN7_9BACI</name>
<dbReference type="GO" id="GO:0016787">
    <property type="term" value="F:hydrolase activity"/>
    <property type="evidence" value="ECO:0007669"/>
    <property type="project" value="UniProtKB-KW"/>
</dbReference>
<feature type="domain" description="Nudix hydrolase" evidence="2">
    <location>
        <begin position="4"/>
        <end position="146"/>
    </location>
</feature>
<organism evidence="3 4">
    <name type="scientific">Gracilibacillus salinarum</name>
    <dbReference type="NCBI Taxonomy" id="2932255"/>
    <lineage>
        <taxon>Bacteria</taxon>
        <taxon>Bacillati</taxon>
        <taxon>Bacillota</taxon>
        <taxon>Bacilli</taxon>
        <taxon>Bacillales</taxon>
        <taxon>Bacillaceae</taxon>
        <taxon>Gracilibacillus</taxon>
    </lineage>
</organism>
<evidence type="ECO:0000256" key="1">
    <source>
        <dbReference type="ARBA" id="ARBA00022801"/>
    </source>
</evidence>
<evidence type="ECO:0000313" key="4">
    <source>
        <dbReference type="Proteomes" id="UP000831537"/>
    </source>
</evidence>
<protein>
    <submittedName>
        <fullName evidence="3">NUDIX hydrolase</fullName>
    </submittedName>
</protein>
<dbReference type="EMBL" id="CP095071">
    <property type="protein sequence ID" value="UOQ84923.1"/>
    <property type="molecule type" value="Genomic_DNA"/>
</dbReference>